<accession>A0ABQ9IS13</accession>
<evidence type="ECO:0000313" key="2">
    <source>
        <dbReference type="Proteomes" id="UP001162164"/>
    </source>
</evidence>
<comment type="caution">
    <text evidence="1">The sequence shown here is derived from an EMBL/GenBank/DDBJ whole genome shotgun (WGS) entry which is preliminary data.</text>
</comment>
<dbReference type="EMBL" id="JAPWTJ010003019">
    <property type="protein sequence ID" value="KAJ8963648.1"/>
    <property type="molecule type" value="Genomic_DNA"/>
</dbReference>
<keyword evidence="2" id="KW-1185">Reference proteome</keyword>
<proteinExistence type="predicted"/>
<name>A0ABQ9IS13_9CUCU</name>
<sequence length="125" mass="13513">MPGLRGAKGAGAPGPAVQWGPAGALLLQNVRWTLGPMLDIRRTNSATFRPSLQPLHTKCRGFKQRSKITAVVSELRGDLCIVNSALKKISARDSTLDVNRIATLLQTGLLVHNDETDDGKDNEQK</sequence>
<protein>
    <submittedName>
        <fullName evidence="1">Uncharacterized protein</fullName>
    </submittedName>
</protein>
<dbReference type="Proteomes" id="UP001162164">
    <property type="component" value="Unassembled WGS sequence"/>
</dbReference>
<organism evidence="1 2">
    <name type="scientific">Molorchus minor</name>
    <dbReference type="NCBI Taxonomy" id="1323400"/>
    <lineage>
        <taxon>Eukaryota</taxon>
        <taxon>Metazoa</taxon>
        <taxon>Ecdysozoa</taxon>
        <taxon>Arthropoda</taxon>
        <taxon>Hexapoda</taxon>
        <taxon>Insecta</taxon>
        <taxon>Pterygota</taxon>
        <taxon>Neoptera</taxon>
        <taxon>Endopterygota</taxon>
        <taxon>Coleoptera</taxon>
        <taxon>Polyphaga</taxon>
        <taxon>Cucujiformia</taxon>
        <taxon>Chrysomeloidea</taxon>
        <taxon>Cerambycidae</taxon>
        <taxon>Lamiinae</taxon>
        <taxon>Monochamini</taxon>
        <taxon>Molorchus</taxon>
    </lineage>
</organism>
<gene>
    <name evidence="1" type="ORF">NQ317_002564</name>
</gene>
<reference evidence="1" key="1">
    <citation type="journal article" date="2023" name="Insect Mol. Biol.">
        <title>Genome sequencing provides insights into the evolution of gene families encoding plant cell wall-degrading enzymes in longhorned beetles.</title>
        <authorList>
            <person name="Shin N.R."/>
            <person name="Okamura Y."/>
            <person name="Kirsch R."/>
            <person name="Pauchet Y."/>
        </authorList>
    </citation>
    <scope>NUCLEOTIDE SEQUENCE</scope>
    <source>
        <strain evidence="1">MMC_N1</strain>
    </source>
</reference>
<evidence type="ECO:0000313" key="1">
    <source>
        <dbReference type="EMBL" id="KAJ8963648.1"/>
    </source>
</evidence>